<sequence length="71" mass="8055">MVSDRFNYDVAAIVHPLSDVLVRVGIYSDKDVLEALSILREFADGENDQSEREGMHKVLDAVEALYKSREE</sequence>
<protein>
    <submittedName>
        <fullName evidence="1">Uncharacterized protein</fullName>
    </submittedName>
</protein>
<proteinExistence type="predicted"/>
<reference evidence="1" key="1">
    <citation type="journal article" date="2015" name="Nature">
        <title>Complex archaea that bridge the gap between prokaryotes and eukaryotes.</title>
        <authorList>
            <person name="Spang A."/>
            <person name="Saw J.H."/>
            <person name="Jorgensen S.L."/>
            <person name="Zaremba-Niedzwiedzka K."/>
            <person name="Martijn J."/>
            <person name="Lind A.E."/>
            <person name="van Eijk R."/>
            <person name="Schleper C."/>
            <person name="Guy L."/>
            <person name="Ettema T.J."/>
        </authorList>
    </citation>
    <scope>NUCLEOTIDE SEQUENCE</scope>
</reference>
<accession>A0A0F9PUN0</accession>
<evidence type="ECO:0000313" key="1">
    <source>
        <dbReference type="EMBL" id="KKN33894.1"/>
    </source>
</evidence>
<gene>
    <name evidence="1" type="ORF">LCGC14_0799170</name>
</gene>
<name>A0A0F9PUN0_9ZZZZ</name>
<dbReference type="AlphaFoldDB" id="A0A0F9PUN0"/>
<comment type="caution">
    <text evidence="1">The sequence shown here is derived from an EMBL/GenBank/DDBJ whole genome shotgun (WGS) entry which is preliminary data.</text>
</comment>
<organism evidence="1">
    <name type="scientific">marine sediment metagenome</name>
    <dbReference type="NCBI Taxonomy" id="412755"/>
    <lineage>
        <taxon>unclassified sequences</taxon>
        <taxon>metagenomes</taxon>
        <taxon>ecological metagenomes</taxon>
    </lineage>
</organism>
<dbReference type="EMBL" id="LAZR01002143">
    <property type="protein sequence ID" value="KKN33894.1"/>
    <property type="molecule type" value="Genomic_DNA"/>
</dbReference>